<dbReference type="AlphaFoldDB" id="A0A099GNS5"/>
<protein>
    <submittedName>
        <fullName evidence="2">Uncharacterized protein</fullName>
    </submittedName>
</protein>
<organism evidence="2 3">
    <name type="scientific">Paracoccus sanguinis</name>
    <dbReference type="NCBI Taxonomy" id="1545044"/>
    <lineage>
        <taxon>Bacteria</taxon>
        <taxon>Pseudomonadati</taxon>
        <taxon>Pseudomonadota</taxon>
        <taxon>Alphaproteobacteria</taxon>
        <taxon>Rhodobacterales</taxon>
        <taxon>Paracoccaceae</taxon>
        <taxon>Paracoccus</taxon>
    </lineage>
</organism>
<dbReference type="Proteomes" id="UP000029858">
    <property type="component" value="Unassembled WGS sequence"/>
</dbReference>
<comment type="caution">
    <text evidence="2">The sequence shown here is derived from an EMBL/GenBank/DDBJ whole genome shotgun (WGS) entry which is preliminary data.</text>
</comment>
<evidence type="ECO:0000313" key="2">
    <source>
        <dbReference type="EMBL" id="KGJ23728.1"/>
    </source>
</evidence>
<reference evidence="2 3" key="2">
    <citation type="submission" date="2014-10" db="EMBL/GenBank/DDBJ databases">
        <title>Paracoccus sanguinis sp. nov., isolated from clinical specimens of New York State patients.</title>
        <authorList>
            <person name="Mingle L.A."/>
            <person name="Cole J.A."/>
            <person name="Lapierre P."/>
            <person name="Musser K.A."/>
        </authorList>
    </citation>
    <scope>NUCLEOTIDE SEQUENCE [LARGE SCALE GENOMIC DNA]</scope>
    <source>
        <strain evidence="2 3">5503</strain>
    </source>
</reference>
<accession>A0A099GNS5</accession>
<name>A0A099GNS5_9RHOB</name>
<evidence type="ECO:0000256" key="1">
    <source>
        <dbReference type="SAM" id="MobiDB-lite"/>
    </source>
</evidence>
<proteinExistence type="predicted"/>
<gene>
    <name evidence="2" type="ORF">IX56_00140</name>
</gene>
<evidence type="ECO:0000313" key="3">
    <source>
        <dbReference type="Proteomes" id="UP000029858"/>
    </source>
</evidence>
<dbReference type="EMBL" id="JRKQ01000001">
    <property type="protein sequence ID" value="KGJ23728.1"/>
    <property type="molecule type" value="Genomic_DNA"/>
</dbReference>
<feature type="region of interest" description="Disordered" evidence="1">
    <location>
        <begin position="265"/>
        <end position="287"/>
    </location>
</feature>
<reference evidence="2 3" key="1">
    <citation type="submission" date="2014-09" db="EMBL/GenBank/DDBJ databases">
        <authorList>
            <person name="McGinnis J.M."/>
            <person name="Wolfgang W.J."/>
        </authorList>
    </citation>
    <scope>NUCLEOTIDE SEQUENCE [LARGE SCALE GENOMIC DNA]</scope>
    <source>
        <strain evidence="2 3">5503</strain>
    </source>
</reference>
<sequence length="300" mass="33450">MVCACDCGETIALTDAEIEEGRTYQCSSCSDYQTRSPARQIVADDAVWKILMDRGRGARRRCEVPECKDYPSYGGRGIQFRYDSVEMFALHMWMLGFRAGDERTTERIDVNGHYEPGNVRLATPTEQAWNKRTSRVVRTAWGDRPFAEVMELFGHRPGDERFKAVSDRFLNGMTTQDLRAILDDLDGLDAPAPAAAHTGAAALARASGRPLMVYSPDGPVSMMSVLGDYGIEFKSPAYRRVYRRYEEGMTEADLRAVIRDQIGDDPSERDLCRPAADAGDGIDDIPDLFGAAEPEVREID</sequence>